<dbReference type="NCBIfam" id="NF006629">
    <property type="entry name" value="PRK09198.1"/>
    <property type="match status" value="1"/>
</dbReference>
<dbReference type="Gene3D" id="3.20.20.70">
    <property type="entry name" value="Aldolase class I"/>
    <property type="match status" value="1"/>
</dbReference>
<comment type="similarity">
    <text evidence="1">Belongs to the NAPRTase family.</text>
</comment>
<evidence type="ECO:0000313" key="11">
    <source>
        <dbReference type="EMBL" id="MEE3744272.1"/>
    </source>
</evidence>
<evidence type="ECO:0000256" key="6">
    <source>
        <dbReference type="ARBA" id="ARBA00035024"/>
    </source>
</evidence>
<dbReference type="SUPFAM" id="SSF51690">
    <property type="entry name" value="Nicotinate/Quinolinate PRTase C-terminal domain-like"/>
    <property type="match status" value="1"/>
</dbReference>
<proteinExistence type="inferred from homology"/>
<evidence type="ECO:0000256" key="5">
    <source>
        <dbReference type="ARBA" id="ARBA00035007"/>
    </source>
</evidence>
<evidence type="ECO:0000256" key="7">
    <source>
        <dbReference type="ARBA" id="ARBA00035036"/>
    </source>
</evidence>
<dbReference type="EMBL" id="JAZBRD010000003">
    <property type="protein sequence ID" value="MEE3744272.1"/>
    <property type="molecule type" value="Genomic_DNA"/>
</dbReference>
<sequence length="502" mass="57252">MSSKFDLAHLEAWYDYFHLIPLFKFMLVIPKIKIKFDKILDKFIKRVDMNPILNTDSYKISHYLQYPKDIKFISSYIESRGGRWNRLLFYGLQIFLMEYLSQKISYDDIDEADEFIKAHGMKFNKDGWKYIVEHHGGALPLEIEAVAEGSIIQTENVLLQIKNTDPNLAWLVGYFETAILRSIWYPVAVATNSYFCKQNILHFLKESGTPENIDFALHDFGARGVSSFESAGIGGSAHMVNFKGSDTITGALFAKKYYGADMAAFSIPASEHSTMTSWGRDGEFQAYENMVQSYGDGTFACVIDSYDTLNAIDLWGRLFDKVKKLGGKVVLRPDSGNPVTMASECIEKMMSLAGYSVNSKGYKVLPDHIRLIYGDGINPQSIEDILNELKFRKISSDNIVFGMGGALLQHLNRDTLRFAMKVNAVSSDGIKWRDVYKDPVTDPKKRSKSGRLALIKENNLYKTIRFDELNGRQNWLTKVFKDGEILRKFSFDDIRARAKEYD</sequence>
<dbReference type="Pfam" id="PF04095">
    <property type="entry name" value="NAPRTase"/>
    <property type="match status" value="1"/>
</dbReference>
<comment type="catalytic activity">
    <reaction evidence="8">
        <text>beta-nicotinamide D-ribonucleotide + diphosphate = 5-phospho-alpha-D-ribose 1-diphosphate + nicotinamide + H(+)</text>
        <dbReference type="Rhea" id="RHEA:16149"/>
        <dbReference type="ChEBI" id="CHEBI:14649"/>
        <dbReference type="ChEBI" id="CHEBI:15378"/>
        <dbReference type="ChEBI" id="CHEBI:17154"/>
        <dbReference type="ChEBI" id="CHEBI:33019"/>
        <dbReference type="ChEBI" id="CHEBI:58017"/>
        <dbReference type="EC" id="2.4.2.12"/>
    </reaction>
    <physiologicalReaction direction="right-to-left" evidence="8">
        <dbReference type="Rhea" id="RHEA:16151"/>
    </physiologicalReaction>
</comment>
<keyword evidence="11" id="KW-0436">Ligase</keyword>
<evidence type="ECO:0000256" key="2">
    <source>
        <dbReference type="ARBA" id="ARBA00022642"/>
    </source>
</evidence>
<evidence type="ECO:0000256" key="8">
    <source>
        <dbReference type="ARBA" id="ARBA00047835"/>
    </source>
</evidence>
<evidence type="ECO:0000259" key="10">
    <source>
        <dbReference type="Pfam" id="PF18127"/>
    </source>
</evidence>
<keyword evidence="2" id="KW-0662">Pyridine nucleotide biosynthesis</keyword>
<name>A0ABU7M3I9_9BACT</name>
<accession>A0ABU7M3I9</accession>
<dbReference type="InterPro" id="IPR016471">
    <property type="entry name" value="Nicotinamide_PRibTrfase"/>
</dbReference>
<feature type="domain" description="Nicotinate/nicotinamide phosphoribosyltransferase" evidence="9">
    <location>
        <begin position="215"/>
        <end position="460"/>
    </location>
</feature>
<dbReference type="InterPro" id="IPR041525">
    <property type="entry name" value="N/Namide_PRibTrfase"/>
</dbReference>
<keyword evidence="12" id="KW-1185">Reference proteome</keyword>
<dbReference type="PANTHER" id="PTHR43816:SF1">
    <property type="entry name" value="NICOTINAMIDE PHOSPHORIBOSYLTRANSFERASE"/>
    <property type="match status" value="1"/>
</dbReference>
<organism evidence="11 12">
    <name type="scientific">Campylobacter porcelli</name>
    <dbReference type="NCBI Taxonomy" id="1660073"/>
    <lineage>
        <taxon>Bacteria</taxon>
        <taxon>Pseudomonadati</taxon>
        <taxon>Campylobacterota</taxon>
        <taxon>Epsilonproteobacteria</taxon>
        <taxon>Campylobacterales</taxon>
        <taxon>Campylobacteraceae</taxon>
        <taxon>Campylobacter</taxon>
    </lineage>
</organism>
<evidence type="ECO:0000259" key="9">
    <source>
        <dbReference type="Pfam" id="PF04095"/>
    </source>
</evidence>
<dbReference type="InterPro" id="IPR036068">
    <property type="entry name" value="Nicotinate_pribotase-like_C"/>
</dbReference>
<feature type="domain" description="Nicotinamide phosphoribosyltransferase N-terminal" evidence="10">
    <location>
        <begin position="52"/>
        <end position="143"/>
    </location>
</feature>
<evidence type="ECO:0000256" key="3">
    <source>
        <dbReference type="ARBA" id="ARBA00022676"/>
    </source>
</evidence>
<dbReference type="Proteomes" id="UP001331664">
    <property type="component" value="Unassembled WGS sequence"/>
</dbReference>
<evidence type="ECO:0000256" key="4">
    <source>
        <dbReference type="ARBA" id="ARBA00022679"/>
    </source>
</evidence>
<dbReference type="EC" id="2.4.2.12" evidence="6"/>
<dbReference type="RefSeq" id="WP_330526046.1">
    <property type="nucleotide sequence ID" value="NZ_JAZBRD010000003.1"/>
</dbReference>
<dbReference type="GO" id="GO:0016757">
    <property type="term" value="F:glycosyltransferase activity"/>
    <property type="evidence" value="ECO:0007669"/>
    <property type="project" value="UniProtKB-KW"/>
</dbReference>
<comment type="pathway">
    <text evidence="5">Cofactor biosynthesis; NAD(+) biosynthesis; nicotinamide D-ribonucleotide from 5-phospho-alpha-D-ribose 1-diphosphate and nicotinamide: step 1/1.</text>
</comment>
<dbReference type="InterPro" id="IPR041529">
    <property type="entry name" value="DUF5598"/>
</dbReference>
<dbReference type="Pfam" id="PF18127">
    <property type="entry name" value="NAMPT_N"/>
    <property type="match status" value="1"/>
</dbReference>
<dbReference type="PIRSF" id="PIRSF005943">
    <property type="entry name" value="NMPRT"/>
    <property type="match status" value="1"/>
</dbReference>
<protein>
    <recommendedName>
        <fullName evidence="7">Nicotinamide phosphoribosyltransferase</fullName>
        <ecNumber evidence="6">2.4.2.12</ecNumber>
    </recommendedName>
</protein>
<reference evidence="11 12" key="1">
    <citation type="submission" date="2024-01" db="EMBL/GenBank/DDBJ databases">
        <title>Campylobacter porcellus sp. nov.</title>
        <authorList>
            <person name="Papic B."/>
            <person name="Gruntar I."/>
        </authorList>
    </citation>
    <scope>NUCLEOTIDE SEQUENCE [LARGE SCALE GENOMIC DNA]</scope>
    <source>
        <strain evidence="11 12">CX2-4855-23</strain>
    </source>
</reference>
<keyword evidence="3 11" id="KW-0328">Glycosyltransferase</keyword>
<keyword evidence="4" id="KW-0808">Transferase</keyword>
<dbReference type="GO" id="GO:0004516">
    <property type="term" value="F:nicotinate phosphoribosyltransferase activity"/>
    <property type="evidence" value="ECO:0007669"/>
    <property type="project" value="UniProtKB-EC"/>
</dbReference>
<evidence type="ECO:0000256" key="1">
    <source>
        <dbReference type="ARBA" id="ARBA00010897"/>
    </source>
</evidence>
<comment type="caution">
    <text evidence="11">The sequence shown here is derived from an EMBL/GenBank/DDBJ whole genome shotgun (WGS) entry which is preliminary data.</text>
</comment>
<dbReference type="PANTHER" id="PTHR43816">
    <property type="entry name" value="NICOTINAMIDE PHOSPHORIBOSYLTRANSFERASE"/>
    <property type="match status" value="1"/>
</dbReference>
<evidence type="ECO:0000313" key="12">
    <source>
        <dbReference type="Proteomes" id="UP001331664"/>
    </source>
</evidence>
<gene>
    <name evidence="11" type="ORF">V2I23_03070</name>
</gene>
<dbReference type="InterPro" id="IPR013785">
    <property type="entry name" value="Aldolase_TIM"/>
</dbReference>